<comment type="caution">
    <text evidence="3">The sequence shown here is derived from an EMBL/GenBank/DDBJ whole genome shotgun (WGS) entry which is preliminary data.</text>
</comment>
<dbReference type="InterPro" id="IPR016024">
    <property type="entry name" value="ARM-type_fold"/>
</dbReference>
<evidence type="ECO:0000256" key="2">
    <source>
        <dbReference type="ARBA" id="ARBA00022786"/>
    </source>
</evidence>
<dbReference type="PANTHER" id="PTHR12696">
    <property type="entry name" value="TIP120"/>
    <property type="match status" value="1"/>
</dbReference>
<protein>
    <submittedName>
        <fullName evidence="3">Uncharacterized protein</fullName>
    </submittedName>
</protein>
<keyword evidence="1" id="KW-0677">Repeat</keyword>
<keyword evidence="4" id="KW-1185">Reference proteome</keyword>
<organism evidence="3 4">
    <name type="scientific">Riccia fluitans</name>
    <dbReference type="NCBI Taxonomy" id="41844"/>
    <lineage>
        <taxon>Eukaryota</taxon>
        <taxon>Viridiplantae</taxon>
        <taxon>Streptophyta</taxon>
        <taxon>Embryophyta</taxon>
        <taxon>Marchantiophyta</taxon>
        <taxon>Marchantiopsida</taxon>
        <taxon>Marchantiidae</taxon>
        <taxon>Marchantiales</taxon>
        <taxon>Ricciaceae</taxon>
        <taxon>Riccia</taxon>
    </lineage>
</organism>
<dbReference type="EMBL" id="JBHFFA010000001">
    <property type="protein sequence ID" value="KAL2651460.1"/>
    <property type="molecule type" value="Genomic_DNA"/>
</dbReference>
<dbReference type="InterPro" id="IPR039852">
    <property type="entry name" value="CAND1/CAND2"/>
</dbReference>
<dbReference type="Gene3D" id="1.25.10.10">
    <property type="entry name" value="Leucine-rich Repeat Variant"/>
    <property type="match status" value="1"/>
</dbReference>
<evidence type="ECO:0000313" key="4">
    <source>
        <dbReference type="Proteomes" id="UP001605036"/>
    </source>
</evidence>
<evidence type="ECO:0000313" key="3">
    <source>
        <dbReference type="EMBL" id="KAL2651460.1"/>
    </source>
</evidence>
<dbReference type="Proteomes" id="UP001605036">
    <property type="component" value="Unassembled WGS sequence"/>
</dbReference>
<keyword evidence="2" id="KW-0833">Ubl conjugation pathway</keyword>
<dbReference type="InterPro" id="IPR011989">
    <property type="entry name" value="ARM-like"/>
</dbReference>
<name>A0ABD1ZJF6_9MARC</name>
<dbReference type="AlphaFoldDB" id="A0ABD1ZJF6"/>
<accession>A0ABD1ZJF6</accession>
<sequence>MASLAVGLILEKIASKDKDFRYMATSDLLNELQKDSFKADADTERKVTQIVLQQLDDASGDISGLAVKCLAPLVKKVNGGPMSLHHLLCARVCLQAREDNNNAIFIRYCKHWPLKRVCCSEISEISSGTCGTCAQQTLVWSWFDFFI</sequence>
<gene>
    <name evidence="3" type="ORF">R1flu_019588</name>
</gene>
<reference evidence="3 4" key="1">
    <citation type="submission" date="2024-09" db="EMBL/GenBank/DDBJ databases">
        <title>Chromosome-scale assembly of Riccia fluitans.</title>
        <authorList>
            <person name="Paukszto L."/>
            <person name="Sawicki J."/>
            <person name="Karawczyk K."/>
            <person name="Piernik-Szablinska J."/>
            <person name="Szczecinska M."/>
            <person name="Mazdziarz M."/>
        </authorList>
    </citation>
    <scope>NUCLEOTIDE SEQUENCE [LARGE SCALE GENOMIC DNA]</scope>
    <source>
        <strain evidence="3">Rf_01</strain>
        <tissue evidence="3">Aerial parts of the thallus</tissue>
    </source>
</reference>
<proteinExistence type="predicted"/>
<dbReference type="SUPFAM" id="SSF48371">
    <property type="entry name" value="ARM repeat"/>
    <property type="match status" value="1"/>
</dbReference>
<evidence type="ECO:0000256" key="1">
    <source>
        <dbReference type="ARBA" id="ARBA00022737"/>
    </source>
</evidence>